<sequence length="187" mass="20242">MGGRGSGGEGGLARAEVMGGRGSGGEGEPVAAGVMYIYNSPCIYEALFTLSTIKWQRHCIVCLLPTQTGDTVALKKVALRKLDEGIPNQALREIKALQEIEDNQHDLKPANLLISSTGHLKIADFGLARVYSNEGDRLYSHQVATRSVRQTDNLPPGLCPVQVDVKDLPAGLFERRREFLSLSLPVS</sequence>
<feature type="region of interest" description="Disordered" evidence="12">
    <location>
        <begin position="1"/>
        <end position="26"/>
    </location>
</feature>
<reference evidence="15" key="1">
    <citation type="journal article" date="2006" name="Science">
        <title>Ancient noncoding elements conserved in the human genome.</title>
        <authorList>
            <person name="Venkatesh B."/>
            <person name="Kirkness E.F."/>
            <person name="Loh Y.H."/>
            <person name="Halpern A.L."/>
            <person name="Lee A.P."/>
            <person name="Johnson J."/>
            <person name="Dandona N."/>
            <person name="Viswanathan L.D."/>
            <person name="Tay A."/>
            <person name="Venter J.C."/>
            <person name="Strausberg R.L."/>
            <person name="Brenner S."/>
        </authorList>
    </citation>
    <scope>NUCLEOTIDE SEQUENCE [LARGE SCALE GENOMIC DNA]</scope>
</reference>
<dbReference type="GeneTree" id="ENSGT00940000159128"/>
<dbReference type="PROSITE" id="PS50011">
    <property type="entry name" value="PROTEIN_KINASE_DOM"/>
    <property type="match status" value="1"/>
</dbReference>
<evidence type="ECO:0000256" key="4">
    <source>
        <dbReference type="ARBA" id="ARBA00022741"/>
    </source>
</evidence>
<organism evidence="14 15">
    <name type="scientific">Callorhinchus milii</name>
    <name type="common">Ghost shark</name>
    <dbReference type="NCBI Taxonomy" id="7868"/>
    <lineage>
        <taxon>Eukaryota</taxon>
        <taxon>Metazoa</taxon>
        <taxon>Chordata</taxon>
        <taxon>Craniata</taxon>
        <taxon>Vertebrata</taxon>
        <taxon>Chondrichthyes</taxon>
        <taxon>Holocephali</taxon>
        <taxon>Chimaeriformes</taxon>
        <taxon>Callorhinchidae</taxon>
        <taxon>Callorhinchus</taxon>
    </lineage>
</organism>
<reference evidence="14" key="4">
    <citation type="submission" date="2025-08" db="UniProtKB">
        <authorList>
            <consortium name="Ensembl"/>
        </authorList>
    </citation>
    <scope>IDENTIFICATION</scope>
</reference>
<feature type="compositionally biased region" description="Gly residues" evidence="12">
    <location>
        <begin position="1"/>
        <end position="11"/>
    </location>
</feature>
<dbReference type="PANTHER" id="PTHR24056:SF171">
    <property type="entry name" value="CYCLIN-DEPENDENT KINASE 20"/>
    <property type="match status" value="1"/>
</dbReference>
<dbReference type="Proteomes" id="UP000314986">
    <property type="component" value="Unassembled WGS sequence"/>
</dbReference>
<evidence type="ECO:0000313" key="14">
    <source>
        <dbReference type="Ensembl" id="ENSCMIP00000004844.1"/>
    </source>
</evidence>
<dbReference type="GO" id="GO:0005634">
    <property type="term" value="C:nucleus"/>
    <property type="evidence" value="ECO:0007669"/>
    <property type="project" value="TreeGrafter"/>
</dbReference>
<keyword evidence="3" id="KW-0808">Transferase</keyword>
<comment type="catalytic activity">
    <reaction evidence="10">
        <text>L-threonyl-[protein] + ATP = O-phospho-L-threonyl-[protein] + ADP + H(+)</text>
        <dbReference type="Rhea" id="RHEA:46608"/>
        <dbReference type="Rhea" id="RHEA-COMP:11060"/>
        <dbReference type="Rhea" id="RHEA-COMP:11605"/>
        <dbReference type="ChEBI" id="CHEBI:15378"/>
        <dbReference type="ChEBI" id="CHEBI:30013"/>
        <dbReference type="ChEBI" id="CHEBI:30616"/>
        <dbReference type="ChEBI" id="CHEBI:61977"/>
        <dbReference type="ChEBI" id="CHEBI:456216"/>
        <dbReference type="EC" id="2.7.11.22"/>
    </reaction>
</comment>
<keyword evidence="2" id="KW-0723">Serine/threonine-protein kinase</keyword>
<dbReference type="Pfam" id="PF00069">
    <property type="entry name" value="Pkinase"/>
    <property type="match status" value="1"/>
</dbReference>
<evidence type="ECO:0000256" key="3">
    <source>
        <dbReference type="ARBA" id="ARBA00022679"/>
    </source>
</evidence>
<proteinExistence type="predicted"/>
<evidence type="ECO:0000256" key="5">
    <source>
        <dbReference type="ARBA" id="ARBA00022777"/>
    </source>
</evidence>
<dbReference type="PANTHER" id="PTHR24056">
    <property type="entry name" value="CELL DIVISION PROTEIN KINASE"/>
    <property type="match status" value="1"/>
</dbReference>
<dbReference type="InterPro" id="IPR011009">
    <property type="entry name" value="Kinase-like_dom_sf"/>
</dbReference>
<dbReference type="SUPFAM" id="SSF56112">
    <property type="entry name" value="Protein kinase-like (PK-like)"/>
    <property type="match status" value="1"/>
</dbReference>
<evidence type="ECO:0000259" key="13">
    <source>
        <dbReference type="PROSITE" id="PS50011"/>
    </source>
</evidence>
<evidence type="ECO:0000256" key="11">
    <source>
        <dbReference type="ARBA" id="ARBA00048367"/>
    </source>
</evidence>
<evidence type="ECO:0000256" key="9">
    <source>
        <dbReference type="ARBA" id="ARBA00035723"/>
    </source>
</evidence>
<dbReference type="Ensembl" id="ENSCMIT00000005023.1">
    <property type="protein sequence ID" value="ENSCMIP00000004844.1"/>
    <property type="gene ID" value="ENSCMIG00000002877.1"/>
</dbReference>
<evidence type="ECO:0000313" key="15">
    <source>
        <dbReference type="Proteomes" id="UP000314986"/>
    </source>
</evidence>
<dbReference type="GO" id="GO:0005524">
    <property type="term" value="F:ATP binding"/>
    <property type="evidence" value="ECO:0007669"/>
    <property type="project" value="UniProtKB-KW"/>
</dbReference>
<dbReference type="InterPro" id="IPR050108">
    <property type="entry name" value="CDK"/>
</dbReference>
<accession>A0A4W3H492</accession>
<evidence type="ECO:0000256" key="6">
    <source>
        <dbReference type="ARBA" id="ARBA00022840"/>
    </source>
</evidence>
<dbReference type="InParanoid" id="A0A4W3H492"/>
<dbReference type="STRING" id="7868.ENSCMIP00000004844"/>
<dbReference type="Gene3D" id="3.30.200.20">
    <property type="entry name" value="Phosphorylase Kinase, domain 1"/>
    <property type="match status" value="1"/>
</dbReference>
<reference evidence="15" key="3">
    <citation type="journal article" date="2014" name="Nature">
        <title>Elephant shark genome provides unique insights into gnathostome evolution.</title>
        <authorList>
            <consortium name="International Elephant Shark Genome Sequencing Consortium"/>
            <person name="Venkatesh B."/>
            <person name="Lee A.P."/>
            <person name="Ravi V."/>
            <person name="Maurya A.K."/>
            <person name="Lian M.M."/>
            <person name="Swann J.B."/>
            <person name="Ohta Y."/>
            <person name="Flajnik M.F."/>
            <person name="Sutoh Y."/>
            <person name="Kasahara M."/>
            <person name="Hoon S."/>
            <person name="Gangu V."/>
            <person name="Roy S.W."/>
            <person name="Irimia M."/>
            <person name="Korzh V."/>
            <person name="Kondrychyn I."/>
            <person name="Lim Z.W."/>
            <person name="Tay B.H."/>
            <person name="Tohari S."/>
            <person name="Kong K.W."/>
            <person name="Ho S."/>
            <person name="Lorente-Galdos B."/>
            <person name="Quilez J."/>
            <person name="Marques-Bonet T."/>
            <person name="Raney B.J."/>
            <person name="Ingham P.W."/>
            <person name="Tay A."/>
            <person name="Hillier L.W."/>
            <person name="Minx P."/>
            <person name="Boehm T."/>
            <person name="Wilson R.K."/>
            <person name="Brenner S."/>
            <person name="Warren W.C."/>
        </authorList>
    </citation>
    <scope>NUCLEOTIDE SEQUENCE [LARGE SCALE GENOMIC DNA]</scope>
</reference>
<feature type="domain" description="Protein kinase" evidence="13">
    <location>
        <begin position="1"/>
        <end position="187"/>
    </location>
</feature>
<keyword evidence="15" id="KW-1185">Reference proteome</keyword>
<comment type="catalytic activity">
    <reaction evidence="11">
        <text>L-seryl-[protein] + ATP = O-phospho-L-seryl-[protein] + ADP + H(+)</text>
        <dbReference type="Rhea" id="RHEA:17989"/>
        <dbReference type="Rhea" id="RHEA-COMP:9863"/>
        <dbReference type="Rhea" id="RHEA-COMP:11604"/>
        <dbReference type="ChEBI" id="CHEBI:15378"/>
        <dbReference type="ChEBI" id="CHEBI:29999"/>
        <dbReference type="ChEBI" id="CHEBI:30616"/>
        <dbReference type="ChEBI" id="CHEBI:83421"/>
        <dbReference type="ChEBI" id="CHEBI:456216"/>
        <dbReference type="EC" id="2.7.11.22"/>
    </reaction>
</comment>
<keyword evidence="4" id="KW-0547">Nucleotide-binding</keyword>
<evidence type="ECO:0000256" key="12">
    <source>
        <dbReference type="SAM" id="MobiDB-lite"/>
    </source>
</evidence>
<dbReference type="InterPro" id="IPR000719">
    <property type="entry name" value="Prot_kinase_dom"/>
</dbReference>
<protein>
    <recommendedName>
        <fullName evidence="7">Cyclin-dependent kinase 20</fullName>
        <ecNumber evidence="1">2.7.11.22</ecNumber>
    </recommendedName>
    <alternativeName>
        <fullName evidence="8">Cell cycle-related kinase</fullName>
    </alternativeName>
    <alternativeName>
        <fullName evidence="9">Cell division protein kinase 20</fullName>
    </alternativeName>
</protein>
<dbReference type="Gene3D" id="1.10.510.10">
    <property type="entry name" value="Transferase(Phosphotransferase) domain 1"/>
    <property type="match status" value="1"/>
</dbReference>
<reference evidence="14" key="5">
    <citation type="submission" date="2025-09" db="UniProtKB">
        <authorList>
            <consortium name="Ensembl"/>
        </authorList>
    </citation>
    <scope>IDENTIFICATION</scope>
</reference>
<evidence type="ECO:0000256" key="10">
    <source>
        <dbReference type="ARBA" id="ARBA00047811"/>
    </source>
</evidence>
<evidence type="ECO:0000256" key="7">
    <source>
        <dbReference type="ARBA" id="ARBA00035711"/>
    </source>
</evidence>
<dbReference type="AlphaFoldDB" id="A0A4W3H492"/>
<evidence type="ECO:0000256" key="2">
    <source>
        <dbReference type="ARBA" id="ARBA00022527"/>
    </source>
</evidence>
<keyword evidence="6" id="KW-0067">ATP-binding</keyword>
<evidence type="ECO:0000256" key="1">
    <source>
        <dbReference type="ARBA" id="ARBA00012425"/>
    </source>
</evidence>
<evidence type="ECO:0000256" key="8">
    <source>
        <dbReference type="ARBA" id="ARBA00035720"/>
    </source>
</evidence>
<reference evidence="15" key="2">
    <citation type="journal article" date="2007" name="PLoS Biol.">
        <title>Survey sequencing and comparative analysis of the elephant shark (Callorhinchus milii) genome.</title>
        <authorList>
            <person name="Venkatesh B."/>
            <person name="Kirkness E.F."/>
            <person name="Loh Y.H."/>
            <person name="Halpern A.L."/>
            <person name="Lee A.P."/>
            <person name="Johnson J."/>
            <person name="Dandona N."/>
            <person name="Viswanathan L.D."/>
            <person name="Tay A."/>
            <person name="Venter J.C."/>
            <person name="Strausberg R.L."/>
            <person name="Brenner S."/>
        </authorList>
    </citation>
    <scope>NUCLEOTIDE SEQUENCE [LARGE SCALE GENOMIC DNA]</scope>
</reference>
<name>A0A4W3H492_CALMI</name>
<dbReference type="GO" id="GO:0004693">
    <property type="term" value="F:cyclin-dependent protein serine/threonine kinase activity"/>
    <property type="evidence" value="ECO:0007669"/>
    <property type="project" value="UniProtKB-EC"/>
</dbReference>
<keyword evidence="5" id="KW-0418">Kinase</keyword>
<dbReference type="EC" id="2.7.11.22" evidence="1"/>